<evidence type="ECO:0000313" key="1">
    <source>
        <dbReference type="EMBL" id="KKM81555.1"/>
    </source>
</evidence>
<dbReference type="AlphaFoldDB" id="A0A0F9MY61"/>
<comment type="caution">
    <text evidence="1">The sequence shown here is derived from an EMBL/GenBank/DDBJ whole genome shotgun (WGS) entry which is preliminary data.</text>
</comment>
<dbReference type="EMBL" id="LAZR01008003">
    <property type="protein sequence ID" value="KKM81555.1"/>
    <property type="molecule type" value="Genomic_DNA"/>
</dbReference>
<accession>A0A0F9MY61</accession>
<name>A0A0F9MY61_9ZZZZ</name>
<organism evidence="1">
    <name type="scientific">marine sediment metagenome</name>
    <dbReference type="NCBI Taxonomy" id="412755"/>
    <lineage>
        <taxon>unclassified sequences</taxon>
        <taxon>metagenomes</taxon>
        <taxon>ecological metagenomes</taxon>
    </lineage>
</organism>
<reference evidence="1" key="1">
    <citation type="journal article" date="2015" name="Nature">
        <title>Complex archaea that bridge the gap between prokaryotes and eukaryotes.</title>
        <authorList>
            <person name="Spang A."/>
            <person name="Saw J.H."/>
            <person name="Jorgensen S.L."/>
            <person name="Zaremba-Niedzwiedzka K."/>
            <person name="Martijn J."/>
            <person name="Lind A.E."/>
            <person name="van Eijk R."/>
            <person name="Schleper C."/>
            <person name="Guy L."/>
            <person name="Ettema T.J."/>
        </authorList>
    </citation>
    <scope>NUCLEOTIDE SEQUENCE</scope>
</reference>
<gene>
    <name evidence="1" type="ORF">LCGC14_1328580</name>
</gene>
<sequence length="66" mass="8041">MIKIPNKLFCYVMDCLNLRPNEETILCKECYRDWLAFAELNGINYSMDQEVIVDYLYHFLRVNMKR</sequence>
<proteinExistence type="predicted"/>
<protein>
    <submittedName>
        <fullName evidence="1">Uncharacterized protein</fullName>
    </submittedName>
</protein>